<dbReference type="AlphaFoldDB" id="A0A1T4RQJ3"/>
<dbReference type="STRING" id="413434.SAMN04488132_1146"/>
<organism evidence="2 3">
    <name type="scientific">Sediminibacterium ginsengisoli</name>
    <dbReference type="NCBI Taxonomy" id="413434"/>
    <lineage>
        <taxon>Bacteria</taxon>
        <taxon>Pseudomonadati</taxon>
        <taxon>Bacteroidota</taxon>
        <taxon>Chitinophagia</taxon>
        <taxon>Chitinophagales</taxon>
        <taxon>Chitinophagaceae</taxon>
        <taxon>Sediminibacterium</taxon>
    </lineage>
</organism>
<dbReference type="GO" id="GO:0008703">
    <property type="term" value="F:5-amino-6-(5-phosphoribosylamino)uracil reductase activity"/>
    <property type="evidence" value="ECO:0007669"/>
    <property type="project" value="InterPro"/>
</dbReference>
<reference evidence="2 3" key="1">
    <citation type="submission" date="2017-02" db="EMBL/GenBank/DDBJ databases">
        <authorList>
            <person name="Peterson S.W."/>
        </authorList>
    </citation>
    <scope>NUCLEOTIDE SEQUENCE [LARGE SCALE GENOMIC DNA]</scope>
    <source>
        <strain evidence="2 3">DSM 22335</strain>
    </source>
</reference>
<gene>
    <name evidence="2" type="ORF">SAMN04488132_1146</name>
</gene>
<sequence length="190" mass="21232">MRKLVLFMHISLDGFAADINKGLGWISYDSELQQYADAIVATVGSPVYGRNTYELMAGYWPTVLNDPKASAHDKAHAQWVENAPKIVLSRTMKKADWNNTIVINDHISEEINKLKQQPGKDLVIFGSPGLAHSLMELDLIDEYQLTLNPVLLGNGIPVYQHIQNKTDLKLVKATPLKSGVIGLHYVKRQL</sequence>
<dbReference type="OrthoDB" id="195113at2"/>
<dbReference type="RefSeq" id="WP_078832719.1">
    <property type="nucleotide sequence ID" value="NZ_FUWH01000014.1"/>
</dbReference>
<dbReference type="GO" id="GO:0009231">
    <property type="term" value="P:riboflavin biosynthetic process"/>
    <property type="evidence" value="ECO:0007669"/>
    <property type="project" value="InterPro"/>
</dbReference>
<keyword evidence="3" id="KW-1185">Reference proteome</keyword>
<dbReference type="PANTHER" id="PTHR38011:SF11">
    <property type="entry name" value="2,5-DIAMINO-6-RIBOSYLAMINO-4(3H)-PYRIMIDINONE 5'-PHOSPHATE REDUCTASE"/>
    <property type="match status" value="1"/>
</dbReference>
<dbReference type="InterPro" id="IPR002734">
    <property type="entry name" value="RibDG_C"/>
</dbReference>
<evidence type="ECO:0000259" key="1">
    <source>
        <dbReference type="Pfam" id="PF01872"/>
    </source>
</evidence>
<accession>A0A1T4RQJ3</accession>
<dbReference type="Pfam" id="PF01872">
    <property type="entry name" value="RibD_C"/>
    <property type="match status" value="1"/>
</dbReference>
<dbReference type="SUPFAM" id="SSF53597">
    <property type="entry name" value="Dihydrofolate reductase-like"/>
    <property type="match status" value="1"/>
</dbReference>
<dbReference type="Proteomes" id="UP000190888">
    <property type="component" value="Unassembled WGS sequence"/>
</dbReference>
<protein>
    <submittedName>
        <fullName evidence="2">Dihydrofolate reductase</fullName>
    </submittedName>
</protein>
<feature type="domain" description="Bacterial bifunctional deaminase-reductase C-terminal" evidence="1">
    <location>
        <begin position="2"/>
        <end position="180"/>
    </location>
</feature>
<dbReference type="Gene3D" id="3.40.430.10">
    <property type="entry name" value="Dihydrofolate Reductase, subunit A"/>
    <property type="match status" value="1"/>
</dbReference>
<evidence type="ECO:0000313" key="2">
    <source>
        <dbReference type="EMBL" id="SKA18270.1"/>
    </source>
</evidence>
<dbReference type="EMBL" id="FUWH01000014">
    <property type="protein sequence ID" value="SKA18270.1"/>
    <property type="molecule type" value="Genomic_DNA"/>
</dbReference>
<evidence type="ECO:0000313" key="3">
    <source>
        <dbReference type="Proteomes" id="UP000190888"/>
    </source>
</evidence>
<dbReference type="PANTHER" id="PTHR38011">
    <property type="entry name" value="DIHYDROFOLATE REDUCTASE FAMILY PROTEIN (AFU_ORTHOLOGUE AFUA_8G06820)"/>
    <property type="match status" value="1"/>
</dbReference>
<proteinExistence type="predicted"/>
<dbReference type="InterPro" id="IPR024072">
    <property type="entry name" value="DHFR-like_dom_sf"/>
</dbReference>
<name>A0A1T4RQJ3_9BACT</name>
<dbReference type="InterPro" id="IPR050765">
    <property type="entry name" value="Riboflavin_Biosynth_HTPR"/>
</dbReference>